<proteinExistence type="predicted"/>
<name>A0A5C3QKQ1_9AGAR</name>
<dbReference type="PROSITE" id="PS50865">
    <property type="entry name" value="ZF_MYND_2"/>
    <property type="match status" value="1"/>
</dbReference>
<dbReference type="Proteomes" id="UP000305067">
    <property type="component" value="Unassembled WGS sequence"/>
</dbReference>
<keyword evidence="1" id="KW-0479">Metal-binding</keyword>
<gene>
    <name evidence="6" type="ORF">BDV98DRAFT_595301</name>
</gene>
<evidence type="ECO:0000256" key="4">
    <source>
        <dbReference type="PROSITE-ProRule" id="PRU00134"/>
    </source>
</evidence>
<dbReference type="OrthoDB" id="2998255at2759"/>
<evidence type="ECO:0000259" key="5">
    <source>
        <dbReference type="PROSITE" id="PS50865"/>
    </source>
</evidence>
<dbReference type="GO" id="GO:0008270">
    <property type="term" value="F:zinc ion binding"/>
    <property type="evidence" value="ECO:0007669"/>
    <property type="project" value="UniProtKB-KW"/>
</dbReference>
<keyword evidence="2 4" id="KW-0863">Zinc-finger</keyword>
<keyword evidence="7" id="KW-1185">Reference proteome</keyword>
<dbReference type="SUPFAM" id="SSF144232">
    <property type="entry name" value="HIT/MYND zinc finger-like"/>
    <property type="match status" value="1"/>
</dbReference>
<reference evidence="6 7" key="1">
    <citation type="journal article" date="2019" name="Nat. Ecol. Evol.">
        <title>Megaphylogeny resolves global patterns of mushroom evolution.</title>
        <authorList>
            <person name="Varga T."/>
            <person name="Krizsan K."/>
            <person name="Foldi C."/>
            <person name="Dima B."/>
            <person name="Sanchez-Garcia M."/>
            <person name="Sanchez-Ramirez S."/>
            <person name="Szollosi G.J."/>
            <person name="Szarkandi J.G."/>
            <person name="Papp V."/>
            <person name="Albert L."/>
            <person name="Andreopoulos W."/>
            <person name="Angelini C."/>
            <person name="Antonin V."/>
            <person name="Barry K.W."/>
            <person name="Bougher N.L."/>
            <person name="Buchanan P."/>
            <person name="Buyck B."/>
            <person name="Bense V."/>
            <person name="Catcheside P."/>
            <person name="Chovatia M."/>
            <person name="Cooper J."/>
            <person name="Damon W."/>
            <person name="Desjardin D."/>
            <person name="Finy P."/>
            <person name="Geml J."/>
            <person name="Haridas S."/>
            <person name="Hughes K."/>
            <person name="Justo A."/>
            <person name="Karasinski D."/>
            <person name="Kautmanova I."/>
            <person name="Kiss B."/>
            <person name="Kocsube S."/>
            <person name="Kotiranta H."/>
            <person name="LaButti K.M."/>
            <person name="Lechner B.E."/>
            <person name="Liimatainen K."/>
            <person name="Lipzen A."/>
            <person name="Lukacs Z."/>
            <person name="Mihaltcheva S."/>
            <person name="Morgado L.N."/>
            <person name="Niskanen T."/>
            <person name="Noordeloos M.E."/>
            <person name="Ohm R.A."/>
            <person name="Ortiz-Santana B."/>
            <person name="Ovrebo C."/>
            <person name="Racz N."/>
            <person name="Riley R."/>
            <person name="Savchenko A."/>
            <person name="Shiryaev A."/>
            <person name="Soop K."/>
            <person name="Spirin V."/>
            <person name="Szebenyi C."/>
            <person name="Tomsovsky M."/>
            <person name="Tulloss R.E."/>
            <person name="Uehling J."/>
            <person name="Grigoriev I.V."/>
            <person name="Vagvolgyi C."/>
            <person name="Papp T."/>
            <person name="Martin F.M."/>
            <person name="Miettinen O."/>
            <person name="Hibbett D.S."/>
            <person name="Nagy L.G."/>
        </authorList>
    </citation>
    <scope>NUCLEOTIDE SEQUENCE [LARGE SCALE GENOMIC DNA]</scope>
    <source>
        <strain evidence="6 7">CBS 309.79</strain>
    </source>
</reference>
<evidence type="ECO:0000313" key="6">
    <source>
        <dbReference type="EMBL" id="TFK98953.1"/>
    </source>
</evidence>
<evidence type="ECO:0000313" key="7">
    <source>
        <dbReference type="Proteomes" id="UP000305067"/>
    </source>
</evidence>
<feature type="domain" description="MYND-type" evidence="5">
    <location>
        <begin position="422"/>
        <end position="468"/>
    </location>
</feature>
<keyword evidence="3" id="KW-0862">Zinc</keyword>
<evidence type="ECO:0000256" key="1">
    <source>
        <dbReference type="ARBA" id="ARBA00022723"/>
    </source>
</evidence>
<dbReference type="InterPro" id="IPR002893">
    <property type="entry name" value="Znf_MYND"/>
</dbReference>
<dbReference type="STRING" id="1884261.A0A5C3QKQ1"/>
<sequence>MSAQSHRHPSHRMCLERMTPPGRFKEIACWIDVNLNSPDDDPTLMRSPRSPSTFIVPEGTCITTIVSGMQQITKDPDWLSTIFEMGDMFITSVVIWTLNFESPESVAAWKDTILPVCECDMRVCALRELHPPGTEHTPLTPEEIDAQVQTFVGLLFRFLKELTSTLDETRATKIIMRSDPKLKRANVFKADAKDPGKYALSRHLFVERERFLRSSLAWFHFIPHPAIIAFMHFAWADICIQPEMDVMSPVVENMPDLPRALIEAINVAFRAYVRYPSAPMHDLHELQHLVRFLDLIMDDQQTGLGFYGKEHADRIFIVACNLVAILDGKVALRPSEQPIYVPPSVRAATRTFMPDLVALALNVYPEDRPIVGLNSGVAERMYGYLHGYIKRPGAKASREIRLLCRDLWHELKVVQITPLCWNHLCTKEMLQVKSQVSKCAGCMLYRYCSRECQQQAWKDAQYPHRVVCKKLQTLKPAWLWHTPNDVVKQFRTSREQVVMNVEAELNQRLETLAIGVGVSSQEIHELRVIVLESQTAVFRHRDIGKGKEGEAAVGDDAWEDVS</sequence>
<dbReference type="AlphaFoldDB" id="A0A5C3QKQ1"/>
<evidence type="ECO:0000256" key="3">
    <source>
        <dbReference type="ARBA" id="ARBA00022833"/>
    </source>
</evidence>
<dbReference type="EMBL" id="ML178836">
    <property type="protein sequence ID" value="TFK98953.1"/>
    <property type="molecule type" value="Genomic_DNA"/>
</dbReference>
<protein>
    <recommendedName>
        <fullName evidence="5">MYND-type domain-containing protein</fullName>
    </recommendedName>
</protein>
<accession>A0A5C3QKQ1</accession>
<dbReference type="Pfam" id="PF01753">
    <property type="entry name" value="zf-MYND"/>
    <property type="match status" value="1"/>
</dbReference>
<evidence type="ECO:0000256" key="2">
    <source>
        <dbReference type="ARBA" id="ARBA00022771"/>
    </source>
</evidence>
<organism evidence="6 7">
    <name type="scientific">Pterulicium gracile</name>
    <dbReference type="NCBI Taxonomy" id="1884261"/>
    <lineage>
        <taxon>Eukaryota</taxon>
        <taxon>Fungi</taxon>
        <taxon>Dikarya</taxon>
        <taxon>Basidiomycota</taxon>
        <taxon>Agaricomycotina</taxon>
        <taxon>Agaricomycetes</taxon>
        <taxon>Agaricomycetidae</taxon>
        <taxon>Agaricales</taxon>
        <taxon>Pleurotineae</taxon>
        <taxon>Pterulaceae</taxon>
        <taxon>Pterulicium</taxon>
    </lineage>
</organism>
<dbReference type="Gene3D" id="6.10.140.2220">
    <property type="match status" value="1"/>
</dbReference>